<protein>
    <submittedName>
        <fullName evidence="3">Uncharacterized protein</fullName>
    </submittedName>
</protein>
<feature type="signal peptide" evidence="2">
    <location>
        <begin position="1"/>
        <end position="19"/>
    </location>
</feature>
<feature type="region of interest" description="Disordered" evidence="1">
    <location>
        <begin position="294"/>
        <end position="319"/>
    </location>
</feature>
<dbReference type="Proteomes" id="UP001329915">
    <property type="component" value="Chromosome"/>
</dbReference>
<feature type="compositionally biased region" description="Polar residues" evidence="1">
    <location>
        <begin position="294"/>
        <end position="317"/>
    </location>
</feature>
<evidence type="ECO:0000313" key="3">
    <source>
        <dbReference type="EMBL" id="WRO22133.1"/>
    </source>
</evidence>
<proteinExistence type="predicted"/>
<organism evidence="3 4">
    <name type="scientific">Metallumcola ferriviriculae</name>
    <dbReference type="NCBI Taxonomy" id="3039180"/>
    <lineage>
        <taxon>Bacteria</taxon>
        <taxon>Bacillati</taxon>
        <taxon>Bacillota</taxon>
        <taxon>Clostridia</taxon>
        <taxon>Neomoorellales</taxon>
        <taxon>Desulfitibacteraceae</taxon>
        <taxon>Metallumcola</taxon>
    </lineage>
</organism>
<accession>A0AAU0UL97</accession>
<evidence type="ECO:0000313" key="4">
    <source>
        <dbReference type="Proteomes" id="UP001329915"/>
    </source>
</evidence>
<dbReference type="SUPFAM" id="SSF82171">
    <property type="entry name" value="DPP6 N-terminal domain-like"/>
    <property type="match status" value="1"/>
</dbReference>
<evidence type="ECO:0000256" key="2">
    <source>
        <dbReference type="SAM" id="SignalP"/>
    </source>
</evidence>
<name>A0AAU0UL97_9FIRM</name>
<feature type="chain" id="PRO_5043546698" evidence="2">
    <location>
        <begin position="20"/>
        <end position="654"/>
    </location>
</feature>
<keyword evidence="4" id="KW-1185">Reference proteome</keyword>
<dbReference type="EMBL" id="CP121694">
    <property type="protein sequence ID" value="WRO22133.1"/>
    <property type="molecule type" value="Genomic_DNA"/>
</dbReference>
<gene>
    <name evidence="3" type="ORF">MFMK1_001957</name>
</gene>
<dbReference type="Gene3D" id="2.120.10.30">
    <property type="entry name" value="TolB, C-terminal domain"/>
    <property type="match status" value="1"/>
</dbReference>
<keyword evidence="2" id="KW-0732">Signal</keyword>
<reference evidence="3 4" key="1">
    <citation type="submission" date="2023-04" db="EMBL/GenBank/DDBJ databases">
        <authorList>
            <person name="Hsu D."/>
        </authorList>
    </citation>
    <scope>NUCLEOTIDE SEQUENCE [LARGE SCALE GENOMIC DNA]</scope>
    <source>
        <strain evidence="3 4">MK1</strain>
    </source>
</reference>
<dbReference type="PROSITE" id="PS51257">
    <property type="entry name" value="PROKAR_LIPOPROTEIN"/>
    <property type="match status" value="1"/>
</dbReference>
<dbReference type="RefSeq" id="WP_366921553.1">
    <property type="nucleotide sequence ID" value="NZ_CP121694.1"/>
</dbReference>
<dbReference type="AlphaFoldDB" id="A0AAU0UL97"/>
<sequence length="654" mass="73188">MKKIVFSILILLVSVSLVGCTNGASGNQEKPKIGGNDEAAVISLVENFGGQLQKVSLLAPKDKVEESMQENYGELVSLDLLQEWVSDPQDAPGRMTSSPWPDRIENMTVEKMSEQAYEVKGDIIEITSTEKVKGGIAAKRPITLTVYKTGKRWKIDAVSLGSYQEANNVVYRNNKYGFSFTLPKSWKDYSIITGNWEGMAVGGPKAGEIVETGPMIFIRHPQWTSENLRQDIPIMVFTLRQWDALQQDEFHIGPAPIGPSELGRNTTYVFALPARYNYAFPSGYEEVEKILESNPLQTEESMGSTSNPKQTGSSQNDYSKEKLQDLLASKNEISKITWSPDDTQVVYVEEGNLDNGLNKAYLWKVGEANSRFVRDVSPTTYGFTWAPDNEHFLISEKLGEGAVSSIVGVETLTEEEYKIKSISIPVWSPDGLALASAYEQHNYGESWGSLEVYTLGEKKGEYIWKAKDVLYKVSYWDKEGNIGYTEIYEGKETKKTTKNIRPSIVGVHLGDTKDQVREVLGNGYEETPPSGEMGHFPEQVYRWTYDEGYQIFIGEESGKVLEIMATSPKAETNLGVRIGDTAAKVFKTYRSRYIEPESIHGGKLYGIFKVEGAAALYFKFDMPEGQSQFSADIDPDTKVQTMMLTYPEQMDDSF</sequence>
<dbReference type="KEGG" id="dbc:MFMK1_001957"/>
<dbReference type="InterPro" id="IPR011042">
    <property type="entry name" value="6-blade_b-propeller_TolB-like"/>
</dbReference>
<evidence type="ECO:0000256" key="1">
    <source>
        <dbReference type="SAM" id="MobiDB-lite"/>
    </source>
</evidence>